<dbReference type="Proteomes" id="UP000675920">
    <property type="component" value="Unplaced"/>
</dbReference>
<reference evidence="6" key="4">
    <citation type="submission" date="2025-08" db="UniProtKB">
        <authorList>
            <consortium name="RefSeq"/>
        </authorList>
    </citation>
    <scope>IDENTIFICATION</scope>
</reference>
<dbReference type="InterPro" id="IPR000801">
    <property type="entry name" value="Esterase-like"/>
</dbReference>
<reference evidence="6" key="3">
    <citation type="journal article" date="2023" name="Chem. Biol. Interact.">
        <title>The ESTHER database on alpha/beta hydrolase fold proteins - An overview of recent developments.</title>
        <authorList>
            <person name="Chatonnet A."/>
            <person name="Perochon M."/>
            <person name="Velluet E."/>
            <person name="Marchot P."/>
        </authorList>
    </citation>
    <scope>NUCLEOTIDE SEQUENCE</scope>
</reference>
<evidence type="ECO:0000256" key="4">
    <source>
        <dbReference type="SAM" id="SignalP"/>
    </source>
</evidence>
<accession>A0A9U5GKH2</accession>
<evidence type="ECO:0000313" key="6">
    <source>
        <dbReference type="RefSeq" id="WP_051378650.1"/>
    </source>
</evidence>
<dbReference type="SUPFAM" id="SSF53474">
    <property type="entry name" value="alpha/beta-Hydrolases"/>
    <property type="match status" value="1"/>
</dbReference>
<reference evidence="6" key="1">
    <citation type="journal article" date="2000" name="Curr. Protein Pept. Sci.">
        <title>Alpha/Beta-hydrolase fold enzymes: structures, functions and mechanisms.</title>
        <authorList>
            <person name="Holmquist M."/>
        </authorList>
    </citation>
    <scope>NUCLEOTIDE SEQUENCE</scope>
</reference>
<keyword evidence="5" id="KW-1185">Reference proteome</keyword>
<dbReference type="Pfam" id="PF00756">
    <property type="entry name" value="Esterase"/>
    <property type="match status" value="1"/>
</dbReference>
<dbReference type="AlphaFoldDB" id="A0A9U5GKH2"/>
<dbReference type="GO" id="GO:0016788">
    <property type="term" value="F:hydrolase activity, acting on ester bonds"/>
    <property type="evidence" value="ECO:0007669"/>
    <property type="project" value="TreeGrafter"/>
</dbReference>
<protein>
    <submittedName>
        <fullName evidence="6">Alpha/beta hydrolase</fullName>
        <ecNumber evidence="6">3.-.-.-</ecNumber>
    </submittedName>
</protein>
<name>A0A9U5GKH2_9BURK</name>
<evidence type="ECO:0000313" key="5">
    <source>
        <dbReference type="Proteomes" id="UP000675920"/>
    </source>
</evidence>
<dbReference type="PANTHER" id="PTHR40841:SF2">
    <property type="entry name" value="SIDEROPHORE-DEGRADING ESTERASE (EUROFUNG)"/>
    <property type="match status" value="1"/>
</dbReference>
<sequence length="347" mass="35999">MAAPSFAASLALALTALAGPAGAMTAAGDAPVMATGAGPAPAARLADASHRSDRAPADAPVVLPAARQFDLTARANGQRYRIFVAVPDTPAPPAGHPVLYVLDGNAAFPVAAFLARGAARRQDETGLAPPIVVGIGYPDATDFDVAARRRDYTPGPVAPDTVGAPGRPAGADGVARSADAAEAGGADRFLDFIEHELRPLIAARHPVDPARQALFGHSFGGLLVVHALFTRPALFSTWLASSPSIWWDDRRVLRDQPGPDAGRAPARVQISVGALEDDPPPPTLAPELRALIATRQMIPPARELAAGLRALPGWADQVAFHELAGEDHGPVWLPALSRGMQTFLAQP</sequence>
<proteinExistence type="inferred from homology"/>
<comment type="similarity">
    <text evidence="1">Belongs to the esterase D family.</text>
</comment>
<evidence type="ECO:0000256" key="1">
    <source>
        <dbReference type="ARBA" id="ARBA00005622"/>
    </source>
</evidence>
<dbReference type="RefSeq" id="WP_051378650.1">
    <property type="nucleotide sequence ID" value="NZ_AXWS01000013.1"/>
</dbReference>
<keyword evidence="2 6" id="KW-0378">Hydrolase</keyword>
<dbReference type="Gene3D" id="3.40.50.1820">
    <property type="entry name" value="alpha/beta hydrolase"/>
    <property type="match status" value="1"/>
</dbReference>
<keyword evidence="4" id="KW-0732">Signal</keyword>
<dbReference type="InterPro" id="IPR029058">
    <property type="entry name" value="AB_hydrolase_fold"/>
</dbReference>
<feature type="region of interest" description="Disordered" evidence="3">
    <location>
        <begin position="154"/>
        <end position="173"/>
    </location>
</feature>
<evidence type="ECO:0000256" key="3">
    <source>
        <dbReference type="SAM" id="MobiDB-lite"/>
    </source>
</evidence>
<dbReference type="EC" id="3.-.-.-" evidence="6"/>
<evidence type="ECO:0000256" key="2">
    <source>
        <dbReference type="ARBA" id="ARBA00022801"/>
    </source>
</evidence>
<feature type="signal peptide" evidence="4">
    <location>
        <begin position="1"/>
        <end position="23"/>
    </location>
</feature>
<organism evidence="5 6">
    <name type="scientific">Derxia gummosa DSM 723</name>
    <dbReference type="NCBI Taxonomy" id="1121388"/>
    <lineage>
        <taxon>Bacteria</taxon>
        <taxon>Pseudomonadati</taxon>
        <taxon>Pseudomonadota</taxon>
        <taxon>Betaproteobacteria</taxon>
        <taxon>Burkholderiales</taxon>
        <taxon>Alcaligenaceae</taxon>
        <taxon>Derxia</taxon>
    </lineage>
</organism>
<dbReference type="PANTHER" id="PTHR40841">
    <property type="entry name" value="SIDEROPHORE TRIACETYLFUSARININE C ESTERASE"/>
    <property type="match status" value="1"/>
</dbReference>
<reference evidence="6" key="2">
    <citation type="journal article" date="2009" name="Protein Pept. Lett.">
        <title>Alpha/beta hydrolase fold: an update.</title>
        <authorList>
            <person name="Carr P.D."/>
            <person name="Ollis D.L."/>
        </authorList>
    </citation>
    <scope>NUCLEOTIDE SEQUENCE</scope>
</reference>
<feature type="chain" id="PRO_5040722803" evidence="4">
    <location>
        <begin position="24"/>
        <end position="347"/>
    </location>
</feature>
<dbReference type="InterPro" id="IPR052558">
    <property type="entry name" value="Siderophore_Hydrolase_D"/>
</dbReference>